<keyword evidence="1" id="KW-1133">Transmembrane helix</keyword>
<gene>
    <name evidence="2" type="ORF">SAMN04488516_101344</name>
</gene>
<evidence type="ECO:0008006" key="4">
    <source>
        <dbReference type="Google" id="ProtNLM"/>
    </source>
</evidence>
<sequence length="156" mass="17768">MYFKAIVSYTIFILIYLTTQVWAHGLGYTITQGNNIPILQITFTGGEAAGFASVKIFHKNNLIQTGKTTAQGKFPLLIPKEIKNIKIEVYAGMGHKLIFFYTPIQKNQAKDISHNYKKNNIIYSSNIKINWLKVILGLSLILNLIFLGKLRCFRQQ</sequence>
<feature type="transmembrane region" description="Helical" evidence="1">
    <location>
        <begin position="131"/>
        <end position="150"/>
    </location>
</feature>
<name>A0A1H0AAJ6_9BACT</name>
<reference evidence="2 3" key="1">
    <citation type="submission" date="2016-10" db="EMBL/GenBank/DDBJ databases">
        <authorList>
            <person name="de Groot N.N."/>
        </authorList>
    </citation>
    <scope>NUCLEOTIDE SEQUENCE [LARGE SCALE GENOMIC DNA]</scope>
    <source>
        <strain evidence="2 3">DSM 15269</strain>
    </source>
</reference>
<organism evidence="2 3">
    <name type="scientific">Desulfonauticus submarinus</name>
    <dbReference type="NCBI Taxonomy" id="206665"/>
    <lineage>
        <taxon>Bacteria</taxon>
        <taxon>Pseudomonadati</taxon>
        <taxon>Thermodesulfobacteriota</taxon>
        <taxon>Desulfovibrionia</taxon>
        <taxon>Desulfovibrionales</taxon>
        <taxon>Desulfonauticaceae</taxon>
        <taxon>Desulfonauticus</taxon>
    </lineage>
</organism>
<proteinExistence type="predicted"/>
<protein>
    <recommendedName>
        <fullName evidence="4">Nickel transport protein</fullName>
    </recommendedName>
</protein>
<keyword evidence="1" id="KW-0472">Membrane</keyword>
<accession>A0A1H0AAJ6</accession>
<dbReference type="EMBL" id="FNIN01000001">
    <property type="protein sequence ID" value="SDN30638.1"/>
    <property type="molecule type" value="Genomic_DNA"/>
</dbReference>
<evidence type="ECO:0000256" key="1">
    <source>
        <dbReference type="SAM" id="Phobius"/>
    </source>
</evidence>
<evidence type="ECO:0000313" key="3">
    <source>
        <dbReference type="Proteomes" id="UP000199602"/>
    </source>
</evidence>
<evidence type="ECO:0000313" key="2">
    <source>
        <dbReference type="EMBL" id="SDN30638.1"/>
    </source>
</evidence>
<dbReference type="Proteomes" id="UP000199602">
    <property type="component" value="Unassembled WGS sequence"/>
</dbReference>
<keyword evidence="3" id="KW-1185">Reference proteome</keyword>
<keyword evidence="1" id="KW-0812">Transmembrane</keyword>
<dbReference type="OrthoDB" id="9815598at2"/>
<dbReference type="AlphaFoldDB" id="A0A1H0AAJ6"/>
<dbReference type="STRING" id="206665.SAMN04488516_101344"/>
<dbReference type="RefSeq" id="WP_092062420.1">
    <property type="nucleotide sequence ID" value="NZ_FNIN01000001.1"/>
</dbReference>